<dbReference type="HOGENOM" id="CLU_438230_0_0_1"/>
<comment type="subcellular location">
    <subcellularLocation>
        <location evidence="2">Endoplasmic reticulum lumen</location>
    </subcellularLocation>
</comment>
<gene>
    <name evidence="15" type="ORF">CGI_10007865</name>
</gene>
<dbReference type="PRINTS" id="PR01001">
    <property type="entry name" value="FADG3PDH"/>
</dbReference>
<dbReference type="GO" id="GO:0071218">
    <property type="term" value="P:cellular response to misfolded protein"/>
    <property type="evidence" value="ECO:0007669"/>
    <property type="project" value="TreeGrafter"/>
</dbReference>
<evidence type="ECO:0000256" key="1">
    <source>
        <dbReference type="ARBA" id="ARBA00001974"/>
    </source>
</evidence>
<evidence type="ECO:0000256" key="2">
    <source>
        <dbReference type="ARBA" id="ARBA00004319"/>
    </source>
</evidence>
<dbReference type="InterPro" id="IPR036188">
    <property type="entry name" value="FAD/NAD-bd_sf"/>
</dbReference>
<dbReference type="GO" id="GO:0005788">
    <property type="term" value="C:endoplasmic reticulum lumen"/>
    <property type="evidence" value="ECO:0007669"/>
    <property type="project" value="UniProtKB-SubCell"/>
</dbReference>
<dbReference type="InterPro" id="IPR010448">
    <property type="entry name" value="Torsin"/>
</dbReference>
<dbReference type="Pfam" id="PF21376">
    <property type="entry name" value="TOR1A_C"/>
    <property type="match status" value="1"/>
</dbReference>
<evidence type="ECO:0000256" key="6">
    <source>
        <dbReference type="ARBA" id="ARBA00022729"/>
    </source>
</evidence>
<dbReference type="Pfam" id="PF06309">
    <property type="entry name" value="Torsin"/>
    <property type="match status" value="1"/>
</dbReference>
<accession>K1PSB1</accession>
<keyword evidence="12" id="KW-0325">Glycoprotein</keyword>
<evidence type="ECO:0000259" key="14">
    <source>
        <dbReference type="SMART" id="SM00382"/>
    </source>
</evidence>
<comment type="cofactor">
    <cofactor evidence="1 13">
        <name>FAD</name>
        <dbReference type="ChEBI" id="CHEBI:57692"/>
    </cofactor>
</comment>
<proteinExistence type="inferred from homology"/>
<sequence length="624" mass="70778">MSVTQTLAEYETGLDHGEFKLDWNFLGEDENVSKKPTTSPNECTDNSIALNTPAPNIPECSVFPETSATVHSEEEPMSKRPRFPTRKVSVTLKKGNAPSRTDRKEISQVPNVSAMEDQLKYAWSPLPTRQNMIDSLKKDEFDVLVIGGGATGCGVALDAVSRGLKTGLVEKFDFSSGTSSRSTKLIHGGVRYLQKAVFNLDIEQVPYFWAGIKTYDVIAGKQLLKPSYYLSKRKALELFPMLKKEKLVGALVYYDATMVARRKVKDMNMMGKVWGRRIVSLLGKKRMAEYPFVRLSAIEPFSALGAIGTAVVAGLYTVFTPIKCQFKECCTSKWISLNTTALQEDLRRRLYGQHLVTDVIIKHLKSHMTKDPSKALTLSFHGGTGTGKNYVSKIIAESIYKEGMRSKYVHLISATKEFPHKDMVPLYKDKLRNLVESSVNECPQSLFIFDEIDKMPAGILDTLKPYFDFYEQLGGTDYRRAMFIFLSNTAGEDISKHALNNWRSKEFKREDIGLKEMEQIISTAAINSKTSKYSTICGMYHSDIIYKHMITAYVPFLPMERKHIKECIKDLLVARNYYRREDIPEDKIRVIAQELNYYPADMEIFSVTGCKRVPEKVTYVMDEE</sequence>
<dbReference type="GO" id="GO:0006072">
    <property type="term" value="P:glycerol-3-phosphate metabolic process"/>
    <property type="evidence" value="ECO:0007669"/>
    <property type="project" value="UniProtKB-UniRule"/>
</dbReference>
<dbReference type="InterPro" id="IPR027417">
    <property type="entry name" value="P-loop_NTPase"/>
</dbReference>
<dbReference type="InterPro" id="IPR006076">
    <property type="entry name" value="FAD-dep_OxRdtase"/>
</dbReference>
<evidence type="ECO:0000256" key="5">
    <source>
        <dbReference type="ARBA" id="ARBA00022630"/>
    </source>
</evidence>
<keyword evidence="5 13" id="KW-0285">Flavoprotein</keyword>
<comment type="catalytic activity">
    <reaction evidence="13">
        <text>a quinone + sn-glycerol 3-phosphate = dihydroxyacetone phosphate + a quinol</text>
        <dbReference type="Rhea" id="RHEA:18977"/>
        <dbReference type="ChEBI" id="CHEBI:24646"/>
        <dbReference type="ChEBI" id="CHEBI:57597"/>
        <dbReference type="ChEBI" id="CHEBI:57642"/>
        <dbReference type="ChEBI" id="CHEBI:132124"/>
        <dbReference type="EC" id="1.1.5.3"/>
    </reaction>
</comment>
<dbReference type="Gene3D" id="3.40.50.300">
    <property type="entry name" value="P-loop containing nucleotide triphosphate hydrolases"/>
    <property type="match status" value="1"/>
</dbReference>
<keyword evidence="9" id="KW-0274">FAD</keyword>
<evidence type="ECO:0000256" key="8">
    <source>
        <dbReference type="ARBA" id="ARBA00022824"/>
    </source>
</evidence>
<keyword evidence="7" id="KW-0547">Nucleotide-binding</keyword>
<dbReference type="InterPro" id="IPR000447">
    <property type="entry name" value="G3P_DH_FAD-dep"/>
</dbReference>
<evidence type="ECO:0000313" key="15">
    <source>
        <dbReference type="EMBL" id="EKC24513.1"/>
    </source>
</evidence>
<evidence type="ECO:0000256" key="4">
    <source>
        <dbReference type="ARBA" id="ARBA00007330"/>
    </source>
</evidence>
<dbReference type="GO" id="GO:0004368">
    <property type="term" value="F:glycerol-3-phosphate dehydrogenase (quinone) activity"/>
    <property type="evidence" value="ECO:0007669"/>
    <property type="project" value="UniProtKB-EC"/>
</dbReference>
<comment type="similarity">
    <text evidence="4 13">Belongs to the FAD-dependent glycerol-3-phosphate dehydrogenase family.</text>
</comment>
<dbReference type="AlphaFoldDB" id="K1PSB1"/>
<protein>
    <recommendedName>
        <fullName evidence="13">Glycerol-3-phosphate dehydrogenase</fullName>
        <ecNumber evidence="13">1.1.5.3</ecNumber>
    </recommendedName>
</protein>
<dbReference type="SMART" id="SM00382">
    <property type="entry name" value="AAA"/>
    <property type="match status" value="1"/>
</dbReference>
<dbReference type="SUPFAM" id="SSF52540">
    <property type="entry name" value="P-loop containing nucleoside triphosphate hydrolases"/>
    <property type="match status" value="1"/>
</dbReference>
<dbReference type="FunFam" id="3.40.50.300:FF:002276">
    <property type="entry name" value="Torsin, putative"/>
    <property type="match status" value="1"/>
</dbReference>
<dbReference type="SUPFAM" id="SSF51905">
    <property type="entry name" value="FAD/NAD(P)-binding domain"/>
    <property type="match status" value="1"/>
</dbReference>
<dbReference type="GO" id="GO:0016887">
    <property type="term" value="F:ATP hydrolysis activity"/>
    <property type="evidence" value="ECO:0007669"/>
    <property type="project" value="InterPro"/>
</dbReference>
<keyword evidence="11 13" id="KW-0560">Oxidoreductase</keyword>
<dbReference type="InParanoid" id="K1PSB1"/>
<dbReference type="InterPro" id="IPR049337">
    <property type="entry name" value="TOR1A_C"/>
</dbReference>
<comment type="similarity">
    <text evidence="3">Belongs to the ClpA/ClpB family. Torsin subfamily.</text>
</comment>
<evidence type="ECO:0000256" key="12">
    <source>
        <dbReference type="ARBA" id="ARBA00023180"/>
    </source>
</evidence>
<dbReference type="PROSITE" id="PS00977">
    <property type="entry name" value="FAD_G3PDH_1"/>
    <property type="match status" value="1"/>
</dbReference>
<reference evidence="15" key="1">
    <citation type="journal article" date="2012" name="Nature">
        <title>The oyster genome reveals stress adaptation and complexity of shell formation.</title>
        <authorList>
            <person name="Zhang G."/>
            <person name="Fang X."/>
            <person name="Guo X."/>
            <person name="Li L."/>
            <person name="Luo R."/>
            <person name="Xu F."/>
            <person name="Yang P."/>
            <person name="Zhang L."/>
            <person name="Wang X."/>
            <person name="Qi H."/>
            <person name="Xiong Z."/>
            <person name="Que H."/>
            <person name="Xie Y."/>
            <person name="Holland P.W."/>
            <person name="Paps J."/>
            <person name="Zhu Y."/>
            <person name="Wu F."/>
            <person name="Chen Y."/>
            <person name="Wang J."/>
            <person name="Peng C."/>
            <person name="Meng J."/>
            <person name="Yang L."/>
            <person name="Liu J."/>
            <person name="Wen B."/>
            <person name="Zhang N."/>
            <person name="Huang Z."/>
            <person name="Zhu Q."/>
            <person name="Feng Y."/>
            <person name="Mount A."/>
            <person name="Hedgecock D."/>
            <person name="Xu Z."/>
            <person name="Liu Y."/>
            <person name="Domazet-Loso T."/>
            <person name="Du Y."/>
            <person name="Sun X."/>
            <person name="Zhang S."/>
            <person name="Liu B."/>
            <person name="Cheng P."/>
            <person name="Jiang X."/>
            <person name="Li J."/>
            <person name="Fan D."/>
            <person name="Wang W."/>
            <person name="Fu W."/>
            <person name="Wang T."/>
            <person name="Wang B."/>
            <person name="Zhang J."/>
            <person name="Peng Z."/>
            <person name="Li Y."/>
            <person name="Li N."/>
            <person name="Wang J."/>
            <person name="Chen M."/>
            <person name="He Y."/>
            <person name="Tan F."/>
            <person name="Song X."/>
            <person name="Zheng Q."/>
            <person name="Huang R."/>
            <person name="Yang H."/>
            <person name="Du X."/>
            <person name="Chen L."/>
            <person name="Yang M."/>
            <person name="Gaffney P.M."/>
            <person name="Wang S."/>
            <person name="Luo L."/>
            <person name="She Z."/>
            <person name="Ming Y."/>
            <person name="Huang W."/>
            <person name="Zhang S."/>
            <person name="Huang B."/>
            <person name="Zhang Y."/>
            <person name="Qu T."/>
            <person name="Ni P."/>
            <person name="Miao G."/>
            <person name="Wang J."/>
            <person name="Wang Q."/>
            <person name="Steinberg C.E."/>
            <person name="Wang H."/>
            <person name="Li N."/>
            <person name="Qian L."/>
            <person name="Zhang G."/>
            <person name="Li Y."/>
            <person name="Yang H."/>
            <person name="Liu X."/>
            <person name="Wang J."/>
            <person name="Yin Y."/>
            <person name="Wang J."/>
        </authorList>
    </citation>
    <scope>NUCLEOTIDE SEQUENCE [LARGE SCALE GENOMIC DNA]</scope>
    <source>
        <strain evidence="15">05x7-T-G4-1.051#20</strain>
    </source>
</reference>
<evidence type="ECO:0000256" key="11">
    <source>
        <dbReference type="ARBA" id="ARBA00023002"/>
    </source>
</evidence>
<keyword evidence="10" id="KW-0067">ATP-binding</keyword>
<dbReference type="GO" id="GO:0005524">
    <property type="term" value="F:ATP binding"/>
    <property type="evidence" value="ECO:0007669"/>
    <property type="project" value="UniProtKB-KW"/>
</dbReference>
<dbReference type="Pfam" id="PF01266">
    <property type="entry name" value="DAO"/>
    <property type="match status" value="1"/>
</dbReference>
<dbReference type="InterPro" id="IPR003593">
    <property type="entry name" value="AAA+_ATPase"/>
</dbReference>
<evidence type="ECO:0000256" key="13">
    <source>
        <dbReference type="RuleBase" id="RU361217"/>
    </source>
</evidence>
<dbReference type="PANTHER" id="PTHR10760">
    <property type="entry name" value="TORSIN"/>
    <property type="match status" value="1"/>
</dbReference>
<feature type="domain" description="AAA+ ATPase" evidence="14">
    <location>
        <begin position="374"/>
        <end position="513"/>
    </location>
</feature>
<organism evidence="15">
    <name type="scientific">Magallana gigas</name>
    <name type="common">Pacific oyster</name>
    <name type="synonym">Crassostrea gigas</name>
    <dbReference type="NCBI Taxonomy" id="29159"/>
    <lineage>
        <taxon>Eukaryota</taxon>
        <taxon>Metazoa</taxon>
        <taxon>Spiralia</taxon>
        <taxon>Lophotrochozoa</taxon>
        <taxon>Mollusca</taxon>
        <taxon>Bivalvia</taxon>
        <taxon>Autobranchia</taxon>
        <taxon>Pteriomorphia</taxon>
        <taxon>Ostreida</taxon>
        <taxon>Ostreoidea</taxon>
        <taxon>Ostreidae</taxon>
        <taxon>Magallana</taxon>
    </lineage>
</organism>
<name>K1PSB1_MAGGI</name>
<evidence type="ECO:0000256" key="10">
    <source>
        <dbReference type="ARBA" id="ARBA00022840"/>
    </source>
</evidence>
<dbReference type="Gene3D" id="3.50.50.60">
    <property type="entry name" value="FAD/NAD(P)-binding domain"/>
    <property type="match status" value="2"/>
</dbReference>
<evidence type="ECO:0000256" key="7">
    <source>
        <dbReference type="ARBA" id="ARBA00022741"/>
    </source>
</evidence>
<dbReference type="PANTHER" id="PTHR10760:SF2">
    <property type="entry name" value="LD13476P-RELATED"/>
    <property type="match status" value="1"/>
</dbReference>
<keyword evidence="8" id="KW-0256">Endoplasmic reticulum</keyword>
<keyword evidence="6" id="KW-0732">Signal</keyword>
<dbReference type="Gene3D" id="3.30.9.10">
    <property type="entry name" value="D-Amino Acid Oxidase, subunit A, domain 2"/>
    <property type="match status" value="1"/>
</dbReference>
<dbReference type="EMBL" id="JH816071">
    <property type="protein sequence ID" value="EKC24513.1"/>
    <property type="molecule type" value="Genomic_DNA"/>
</dbReference>
<dbReference type="FunCoup" id="K1PSB1">
    <property type="interactions" value="909"/>
</dbReference>
<evidence type="ECO:0000256" key="3">
    <source>
        <dbReference type="ARBA" id="ARBA00006235"/>
    </source>
</evidence>
<dbReference type="EC" id="1.1.5.3" evidence="13"/>
<evidence type="ECO:0000256" key="9">
    <source>
        <dbReference type="ARBA" id="ARBA00022827"/>
    </source>
</evidence>